<proteinExistence type="predicted"/>
<dbReference type="Proteomes" id="UP000054321">
    <property type="component" value="Unassembled WGS sequence"/>
</dbReference>
<evidence type="ECO:0000313" key="1">
    <source>
        <dbReference type="EMBL" id="KIN03821.1"/>
    </source>
</evidence>
<accession>A0A0C3H6K5</accession>
<reference evidence="2" key="2">
    <citation type="submission" date="2015-01" db="EMBL/GenBank/DDBJ databases">
        <title>Evolutionary Origins and Diversification of the Mycorrhizal Mutualists.</title>
        <authorList>
            <consortium name="DOE Joint Genome Institute"/>
            <consortium name="Mycorrhizal Genomics Consortium"/>
            <person name="Kohler A."/>
            <person name="Kuo A."/>
            <person name="Nagy L.G."/>
            <person name="Floudas D."/>
            <person name="Copeland A."/>
            <person name="Barry K.W."/>
            <person name="Cichocki N."/>
            <person name="Veneault-Fourrey C."/>
            <person name="LaButti K."/>
            <person name="Lindquist E.A."/>
            <person name="Lipzen A."/>
            <person name="Lundell T."/>
            <person name="Morin E."/>
            <person name="Murat C."/>
            <person name="Riley R."/>
            <person name="Ohm R."/>
            <person name="Sun H."/>
            <person name="Tunlid A."/>
            <person name="Henrissat B."/>
            <person name="Grigoriev I.V."/>
            <person name="Hibbett D.S."/>
            <person name="Martin F."/>
        </authorList>
    </citation>
    <scope>NUCLEOTIDE SEQUENCE [LARGE SCALE GENOMIC DNA]</scope>
    <source>
        <strain evidence="2">Zn</strain>
    </source>
</reference>
<name>A0A0C3H6K5_OIDMZ</name>
<dbReference type="AlphaFoldDB" id="A0A0C3H6K5"/>
<gene>
    <name evidence="1" type="ORF">OIDMADRAFT_18041</name>
</gene>
<feature type="non-terminal residue" evidence="1">
    <location>
        <position position="61"/>
    </location>
</feature>
<reference evidence="1 2" key="1">
    <citation type="submission" date="2014-04" db="EMBL/GenBank/DDBJ databases">
        <authorList>
            <consortium name="DOE Joint Genome Institute"/>
            <person name="Kuo A."/>
            <person name="Martino E."/>
            <person name="Perotto S."/>
            <person name="Kohler A."/>
            <person name="Nagy L.G."/>
            <person name="Floudas D."/>
            <person name="Copeland A."/>
            <person name="Barry K.W."/>
            <person name="Cichocki N."/>
            <person name="Veneault-Fourrey C."/>
            <person name="LaButti K."/>
            <person name="Lindquist E.A."/>
            <person name="Lipzen A."/>
            <person name="Lundell T."/>
            <person name="Morin E."/>
            <person name="Murat C."/>
            <person name="Sun H."/>
            <person name="Tunlid A."/>
            <person name="Henrissat B."/>
            <person name="Grigoriev I.V."/>
            <person name="Hibbett D.S."/>
            <person name="Martin F."/>
            <person name="Nordberg H.P."/>
            <person name="Cantor M.N."/>
            <person name="Hua S.X."/>
        </authorList>
    </citation>
    <scope>NUCLEOTIDE SEQUENCE [LARGE SCALE GENOMIC DNA]</scope>
    <source>
        <strain evidence="1 2">Zn</strain>
    </source>
</reference>
<dbReference type="HOGENOM" id="CLU_2929039_0_0_1"/>
<keyword evidence="2" id="KW-1185">Reference proteome</keyword>
<evidence type="ECO:0000313" key="2">
    <source>
        <dbReference type="Proteomes" id="UP000054321"/>
    </source>
</evidence>
<dbReference type="EMBL" id="KN832873">
    <property type="protein sequence ID" value="KIN03821.1"/>
    <property type="molecule type" value="Genomic_DNA"/>
</dbReference>
<dbReference type="InParanoid" id="A0A0C3H6K5"/>
<sequence length="61" mass="7048">MEKKMLAIEEKMKSQSIDFERAKKEIEARDAAAAAEKRAAEARAIAERRAKEEKEAWEKKL</sequence>
<organism evidence="1 2">
    <name type="scientific">Oidiodendron maius (strain Zn)</name>
    <dbReference type="NCBI Taxonomy" id="913774"/>
    <lineage>
        <taxon>Eukaryota</taxon>
        <taxon>Fungi</taxon>
        <taxon>Dikarya</taxon>
        <taxon>Ascomycota</taxon>
        <taxon>Pezizomycotina</taxon>
        <taxon>Leotiomycetes</taxon>
        <taxon>Leotiomycetes incertae sedis</taxon>
        <taxon>Myxotrichaceae</taxon>
        <taxon>Oidiodendron</taxon>
    </lineage>
</organism>
<protein>
    <submittedName>
        <fullName evidence="1">Uncharacterized protein</fullName>
    </submittedName>
</protein>